<evidence type="ECO:0000313" key="3">
    <source>
        <dbReference type="EMBL" id="CAG13026.1"/>
    </source>
</evidence>
<dbReference type="OrthoDB" id="8916031at2759"/>
<comment type="caution">
    <text evidence="3">The sequence shown here is derived from an EMBL/GenBank/DDBJ whole genome shotgun (WGS) entry which is preliminary data.</text>
</comment>
<evidence type="ECO:0000256" key="2">
    <source>
        <dbReference type="SAM" id="SignalP"/>
    </source>
</evidence>
<dbReference type="EMBL" id="CAAE01015122">
    <property type="protein sequence ID" value="CAG13026.1"/>
    <property type="molecule type" value="Genomic_DNA"/>
</dbReference>
<dbReference type="KEGG" id="tng:GSTEN00035536G001"/>
<accession>Q4RF06</accession>
<reference evidence="3" key="2">
    <citation type="submission" date="2004-02" db="EMBL/GenBank/DDBJ databases">
        <authorList>
            <consortium name="Genoscope"/>
            <consortium name="Whitehead Institute Centre for Genome Research"/>
        </authorList>
    </citation>
    <scope>NUCLEOTIDE SEQUENCE</scope>
</reference>
<feature type="signal peptide" evidence="2">
    <location>
        <begin position="1"/>
        <end position="22"/>
    </location>
</feature>
<sequence length="156" mass="18057">MDTYRVRLWVFLFLLFQHGCSGSQFPTQLMIKEWVDQMQKELVTLADTATAGRSLTQIFRRNRHLYTVEQNDAEELVARAARKIEQLLRKRSAALEVSLTPLRRAESQQTKVLYLLPKDIFGFVCVYGICVMAFKILRLKSMKYFINSAQTCPTSA</sequence>
<feature type="chain" id="PRO_5004242759" evidence="2">
    <location>
        <begin position="23"/>
        <end position="156"/>
    </location>
</feature>
<evidence type="ECO:0000256" key="1">
    <source>
        <dbReference type="SAM" id="Phobius"/>
    </source>
</evidence>
<organism evidence="3">
    <name type="scientific">Tetraodon nigroviridis</name>
    <name type="common">Spotted green pufferfish</name>
    <name type="synonym">Chelonodon nigroviridis</name>
    <dbReference type="NCBI Taxonomy" id="99883"/>
    <lineage>
        <taxon>Eukaryota</taxon>
        <taxon>Metazoa</taxon>
        <taxon>Chordata</taxon>
        <taxon>Craniata</taxon>
        <taxon>Vertebrata</taxon>
        <taxon>Euteleostomi</taxon>
        <taxon>Actinopterygii</taxon>
        <taxon>Neopterygii</taxon>
        <taxon>Teleostei</taxon>
        <taxon>Neoteleostei</taxon>
        <taxon>Acanthomorphata</taxon>
        <taxon>Eupercaria</taxon>
        <taxon>Tetraodontiformes</taxon>
        <taxon>Tetradontoidea</taxon>
        <taxon>Tetraodontidae</taxon>
        <taxon>Tetraodon</taxon>
    </lineage>
</organism>
<keyword evidence="1" id="KW-0472">Membrane</keyword>
<feature type="transmembrane region" description="Helical" evidence="1">
    <location>
        <begin position="120"/>
        <end position="137"/>
    </location>
</feature>
<keyword evidence="2" id="KW-0732">Signal</keyword>
<keyword evidence="1" id="KW-0812">Transmembrane</keyword>
<name>Q4RF06_TETNG</name>
<reference evidence="3" key="1">
    <citation type="journal article" date="2004" name="Nature">
        <title>Genome duplication in the teleost fish Tetraodon nigroviridis reveals the early vertebrate proto-karyotype.</title>
        <authorList>
            <person name="Jaillon O."/>
            <person name="Aury J.-M."/>
            <person name="Brunet F."/>
            <person name="Petit J.-L."/>
            <person name="Stange-Thomann N."/>
            <person name="Mauceli E."/>
            <person name="Bouneau L."/>
            <person name="Fischer C."/>
            <person name="Ozouf-Costaz C."/>
            <person name="Bernot A."/>
            <person name="Nicaud S."/>
            <person name="Jaffe D."/>
            <person name="Fisher S."/>
            <person name="Lutfalla G."/>
            <person name="Dossat C."/>
            <person name="Segurens B."/>
            <person name="Dasilva C."/>
            <person name="Salanoubat M."/>
            <person name="Levy M."/>
            <person name="Boudet N."/>
            <person name="Castellano S."/>
            <person name="Anthouard V."/>
            <person name="Jubin C."/>
            <person name="Castelli V."/>
            <person name="Katinka M."/>
            <person name="Vacherie B."/>
            <person name="Biemont C."/>
            <person name="Skalli Z."/>
            <person name="Cattolico L."/>
            <person name="Poulain J."/>
            <person name="De Berardinis V."/>
            <person name="Cruaud C."/>
            <person name="Duprat S."/>
            <person name="Brottier P."/>
            <person name="Coutanceau J.-P."/>
            <person name="Gouzy J."/>
            <person name="Parra G."/>
            <person name="Lardier G."/>
            <person name="Chapple C."/>
            <person name="McKernan K.J."/>
            <person name="McEwan P."/>
            <person name="Bosak S."/>
            <person name="Kellis M."/>
            <person name="Volff J.-N."/>
            <person name="Guigo R."/>
            <person name="Zody M.C."/>
            <person name="Mesirov J."/>
            <person name="Lindblad-Toh K."/>
            <person name="Birren B."/>
            <person name="Nusbaum C."/>
            <person name="Kahn D."/>
            <person name="Robinson-Rechavi M."/>
            <person name="Laudet V."/>
            <person name="Schachter V."/>
            <person name="Quetier F."/>
            <person name="Saurin W."/>
            <person name="Scarpelli C."/>
            <person name="Wincker P."/>
            <person name="Lander E.S."/>
            <person name="Weissenbach J."/>
            <person name="Roest Crollius H."/>
        </authorList>
    </citation>
    <scope>NUCLEOTIDE SEQUENCE [LARGE SCALE GENOMIC DNA]</scope>
</reference>
<dbReference type="AlphaFoldDB" id="Q4RF06"/>
<gene>
    <name evidence="3" type="ORF">GSTENG00035536001</name>
</gene>
<protein>
    <submittedName>
        <fullName evidence="3">(spotted green pufferfish) hypothetical protein</fullName>
    </submittedName>
</protein>
<keyword evidence="1" id="KW-1133">Transmembrane helix</keyword>
<proteinExistence type="predicted"/>